<dbReference type="PANTHER" id="PTHR33204">
    <property type="entry name" value="TRANSCRIPTIONAL REGULATOR, MARR FAMILY"/>
    <property type="match status" value="1"/>
</dbReference>
<dbReference type="Pfam" id="PF01638">
    <property type="entry name" value="HxlR"/>
    <property type="match status" value="1"/>
</dbReference>
<evidence type="ECO:0000313" key="6">
    <source>
        <dbReference type="Proteomes" id="UP000002791"/>
    </source>
</evidence>
<feature type="domain" description="HTH hxlR-type" evidence="4">
    <location>
        <begin position="13"/>
        <end position="111"/>
    </location>
</feature>
<protein>
    <submittedName>
        <fullName evidence="5">Putative transcriptional regulator</fullName>
    </submittedName>
</protein>
<dbReference type="SUPFAM" id="SSF55718">
    <property type="entry name" value="SCP-like"/>
    <property type="match status" value="1"/>
</dbReference>
<evidence type="ECO:0000313" key="5">
    <source>
        <dbReference type="EMBL" id="EHR63748.1"/>
    </source>
</evidence>
<dbReference type="InterPro" id="IPR011991">
    <property type="entry name" value="ArsR-like_HTH"/>
</dbReference>
<evidence type="ECO:0000259" key="4">
    <source>
        <dbReference type="PROSITE" id="PS51118"/>
    </source>
</evidence>
<dbReference type="InterPro" id="IPR036388">
    <property type="entry name" value="WH-like_DNA-bd_sf"/>
</dbReference>
<proteinExistence type="predicted"/>
<organism evidence="5 6">
    <name type="scientific">Saccharomonospora cyanea NA-134</name>
    <dbReference type="NCBI Taxonomy" id="882082"/>
    <lineage>
        <taxon>Bacteria</taxon>
        <taxon>Bacillati</taxon>
        <taxon>Actinomycetota</taxon>
        <taxon>Actinomycetes</taxon>
        <taxon>Pseudonocardiales</taxon>
        <taxon>Pseudonocardiaceae</taxon>
        <taxon>Saccharomonospora</taxon>
    </lineage>
</organism>
<gene>
    <name evidence="5" type="ORF">SaccyDRAFT_4953</name>
</gene>
<dbReference type="HOGENOM" id="CLU_076095_0_1_11"/>
<dbReference type="Gene3D" id="3.30.1050.10">
    <property type="entry name" value="SCP2 sterol-binding domain"/>
    <property type="match status" value="1"/>
</dbReference>
<accession>H5XNB5</accession>
<dbReference type="Gene3D" id="1.10.10.10">
    <property type="entry name" value="Winged helix-like DNA-binding domain superfamily/Winged helix DNA-binding domain"/>
    <property type="match status" value="1"/>
</dbReference>
<dbReference type="Proteomes" id="UP000002791">
    <property type="component" value="Chromosome"/>
</dbReference>
<keyword evidence="2" id="KW-0238">DNA-binding</keyword>
<dbReference type="InterPro" id="IPR036390">
    <property type="entry name" value="WH_DNA-bd_sf"/>
</dbReference>
<keyword evidence="6" id="KW-1185">Reference proteome</keyword>
<dbReference type="STRING" id="882082.SaccyDRAFT_4953"/>
<dbReference type="EMBL" id="CM001440">
    <property type="protein sequence ID" value="EHR63748.1"/>
    <property type="molecule type" value="Genomic_DNA"/>
</dbReference>
<dbReference type="InterPro" id="IPR002577">
    <property type="entry name" value="HTH_HxlR"/>
</dbReference>
<dbReference type="AlphaFoldDB" id="H5XNB5"/>
<reference evidence="5 6" key="1">
    <citation type="submission" date="2011-11" db="EMBL/GenBank/DDBJ databases">
        <title>The Noncontiguous Finished sequence of Saccharomonospora cyanea NA-134.</title>
        <authorList>
            <consortium name="US DOE Joint Genome Institute"/>
            <person name="Lucas S."/>
            <person name="Han J."/>
            <person name="Lapidus A."/>
            <person name="Cheng J.-F."/>
            <person name="Goodwin L."/>
            <person name="Pitluck S."/>
            <person name="Peters L."/>
            <person name="Ovchinnikova G."/>
            <person name="Lu M."/>
            <person name="Detter J.C."/>
            <person name="Han C."/>
            <person name="Tapia R."/>
            <person name="Land M."/>
            <person name="Hauser L."/>
            <person name="Kyrpides N."/>
            <person name="Ivanova N."/>
            <person name="Pagani I."/>
            <person name="Brambilla E.-M."/>
            <person name="Klenk H.-P."/>
            <person name="Woyke T."/>
        </authorList>
    </citation>
    <scope>NUCLEOTIDE SEQUENCE [LARGE SCALE GENOMIC DNA]</scope>
    <source>
        <strain evidence="5 6">NA-134</strain>
    </source>
</reference>
<dbReference type="PANTHER" id="PTHR33204:SF18">
    <property type="entry name" value="TRANSCRIPTIONAL REGULATORY PROTEIN"/>
    <property type="match status" value="1"/>
</dbReference>
<evidence type="ECO:0000256" key="3">
    <source>
        <dbReference type="ARBA" id="ARBA00023163"/>
    </source>
</evidence>
<dbReference type="PROSITE" id="PS51118">
    <property type="entry name" value="HTH_HXLR"/>
    <property type="match status" value="1"/>
</dbReference>
<dbReference type="InterPro" id="IPR036527">
    <property type="entry name" value="SCP2_sterol-bd_dom_sf"/>
</dbReference>
<keyword evidence="3" id="KW-0804">Transcription</keyword>
<dbReference type="GO" id="GO:0003677">
    <property type="term" value="F:DNA binding"/>
    <property type="evidence" value="ECO:0007669"/>
    <property type="project" value="UniProtKB-KW"/>
</dbReference>
<dbReference type="SUPFAM" id="SSF46785">
    <property type="entry name" value="Winged helix' DNA-binding domain"/>
    <property type="match status" value="1"/>
</dbReference>
<evidence type="ECO:0000256" key="2">
    <source>
        <dbReference type="ARBA" id="ARBA00023125"/>
    </source>
</evidence>
<dbReference type="CDD" id="cd00090">
    <property type="entry name" value="HTH_ARSR"/>
    <property type="match status" value="1"/>
</dbReference>
<keyword evidence="1" id="KW-0805">Transcription regulation</keyword>
<name>H5XNB5_9PSEU</name>
<sequence>MYTMGQRRYGQYCGLAHAVDLVGERWALLIVRDLLVGPKRFTDLRRGLVRIPTNILSARLKQLEADGLVRRRVLPRPASAVVYELTEYGRDLEDIVFALGRWGARTLGEPRENDVVTTDSVITALRATFRPERARGIDRVVELHVADVVVTAGISDGVLTVSEGGTDHADAVVKTGPALRAVLAGELTPEDAATSGVLAVSGDESAVNVFGSVFAIDPAPQGAPTSPESQHGQ</sequence>
<evidence type="ECO:0000256" key="1">
    <source>
        <dbReference type="ARBA" id="ARBA00023015"/>
    </source>
</evidence>
<dbReference type="eggNOG" id="COG1733">
    <property type="taxonomic scope" value="Bacteria"/>
</dbReference>